<sequence>MSDSVVSPRLRRQQKSSRFMFLLKACRDTMPLKAPNGRMTNNFSSIDNGDTHFPLNKVFPLMQDGFLFQRKQGLITAGKEHNAAQQVPPRNILTRLDVCTFFNLLSLNGKRAIMFDMTAAPD</sequence>
<proteinExistence type="predicted"/>
<evidence type="ECO:0000313" key="1">
    <source>
        <dbReference type="EMBL" id="WOT01919.1"/>
    </source>
</evidence>
<accession>A0AAF0YRB1</accession>
<protein>
    <submittedName>
        <fullName evidence="1">Uncharacterized protein</fullName>
    </submittedName>
</protein>
<evidence type="ECO:0000313" key="2">
    <source>
        <dbReference type="Proteomes" id="UP000234560"/>
    </source>
</evidence>
<dbReference type="RefSeq" id="WP_143485509.1">
    <property type="nucleotide sequence ID" value="NZ_CP136958.1"/>
</dbReference>
<reference evidence="1" key="1">
    <citation type="submission" date="2017-12" db="EMBL/GenBank/DDBJ databases">
        <authorList>
            <person name="Thomas-White K."/>
            <person name="Wolfe A.J."/>
        </authorList>
    </citation>
    <scope>NUCLEOTIDE SEQUENCE</scope>
    <source>
        <strain evidence="1">UMB0763</strain>
    </source>
</reference>
<reference evidence="1" key="2">
    <citation type="submission" date="2023-10" db="EMBL/GenBank/DDBJ databases">
        <authorList>
            <person name="Choi B."/>
        </authorList>
    </citation>
    <scope>NUCLEOTIDE SEQUENCE</scope>
    <source>
        <strain evidence="1">UMB0763</strain>
    </source>
</reference>
<name>A0AAF0YRB1_9CORY</name>
<dbReference type="KEGG" id="cpyr:CYJ47_11810"/>
<dbReference type="EMBL" id="CP136958">
    <property type="protein sequence ID" value="WOT01919.1"/>
    <property type="molecule type" value="Genomic_DNA"/>
</dbReference>
<organism evidence="1 2">
    <name type="scientific">Corynebacterium pyruviciproducens</name>
    <dbReference type="NCBI Taxonomy" id="598660"/>
    <lineage>
        <taxon>Bacteria</taxon>
        <taxon>Bacillati</taxon>
        <taxon>Actinomycetota</taxon>
        <taxon>Actinomycetes</taxon>
        <taxon>Mycobacteriales</taxon>
        <taxon>Corynebacteriaceae</taxon>
        <taxon>Corynebacterium</taxon>
    </lineage>
</organism>
<dbReference type="AlphaFoldDB" id="A0AAF0YRB1"/>
<dbReference type="Proteomes" id="UP000234560">
    <property type="component" value="Chromosome"/>
</dbReference>
<gene>
    <name evidence="1" type="ORF">CYJ47_11810</name>
</gene>